<sequence length="210" mass="22790">MADGSGEDAGDDGVQDGGVRERVPGTGVRPEHGSDGVPEGAGGPDGPEQRQARQAVEQALAEAGLEWDAPRPGTYVTQLPGTRKLSTTCQLIVGRHTLSLNAFVVRRPDENHEAVYRWLLERNLRMYGVAYAVDRLGDVYLTARVPLAAVRPDEVDRLLGAVAEHSDGPFNTLLELGFATSIRKEYAWRVSRGESTRNLDAFARLIAEEG</sequence>
<dbReference type="RefSeq" id="WP_205360564.1">
    <property type="nucleotide sequence ID" value="NZ_JADKYB010000018.1"/>
</dbReference>
<dbReference type="SUPFAM" id="SSF69635">
    <property type="entry name" value="Type III secretory system chaperone-like"/>
    <property type="match status" value="1"/>
</dbReference>
<proteinExistence type="predicted"/>
<dbReference type="Gene3D" id="3.30.1460.10">
    <property type="match status" value="1"/>
</dbReference>
<organism evidence="2 3">
    <name type="scientific">Actinacidiphila acididurans</name>
    <dbReference type="NCBI Taxonomy" id="2784346"/>
    <lineage>
        <taxon>Bacteria</taxon>
        <taxon>Bacillati</taxon>
        <taxon>Actinomycetota</taxon>
        <taxon>Actinomycetes</taxon>
        <taxon>Kitasatosporales</taxon>
        <taxon>Streptomycetaceae</taxon>
        <taxon>Actinacidiphila</taxon>
    </lineage>
</organism>
<accession>A0ABS2TYT6</accession>
<feature type="region of interest" description="Disordered" evidence="1">
    <location>
        <begin position="1"/>
        <end position="53"/>
    </location>
</feature>
<name>A0ABS2TYT6_9ACTN</name>
<protein>
    <submittedName>
        <fullName evidence="2">YbjN domain-containing protein</fullName>
    </submittedName>
</protein>
<dbReference type="EMBL" id="JADKYB010000018">
    <property type="protein sequence ID" value="MBM9508495.1"/>
    <property type="molecule type" value="Genomic_DNA"/>
</dbReference>
<dbReference type="Proteomes" id="UP000749040">
    <property type="component" value="Unassembled WGS sequence"/>
</dbReference>
<gene>
    <name evidence="2" type="ORF">ITX44_28860</name>
</gene>
<reference evidence="2 3" key="1">
    <citation type="submission" date="2021-01" db="EMBL/GenBank/DDBJ databases">
        <title>Streptomyces acididurans sp. nov., isolated from a peat swamp forest soil.</title>
        <authorList>
            <person name="Chantavorakit T."/>
            <person name="Duangmal K."/>
        </authorList>
    </citation>
    <scope>NUCLEOTIDE SEQUENCE [LARGE SCALE GENOMIC DNA]</scope>
    <source>
        <strain evidence="2 3">KK5PA1</strain>
    </source>
</reference>
<dbReference type="Pfam" id="PF10722">
    <property type="entry name" value="YbjN"/>
    <property type="match status" value="1"/>
</dbReference>
<keyword evidence="3" id="KW-1185">Reference proteome</keyword>
<comment type="caution">
    <text evidence="2">The sequence shown here is derived from an EMBL/GenBank/DDBJ whole genome shotgun (WGS) entry which is preliminary data.</text>
</comment>
<dbReference type="InterPro" id="IPR019660">
    <property type="entry name" value="Put_sensory_transdc_reg_YbjN"/>
</dbReference>
<feature type="compositionally biased region" description="Acidic residues" evidence="1">
    <location>
        <begin position="1"/>
        <end position="14"/>
    </location>
</feature>
<evidence type="ECO:0000313" key="3">
    <source>
        <dbReference type="Proteomes" id="UP000749040"/>
    </source>
</evidence>
<evidence type="ECO:0000256" key="1">
    <source>
        <dbReference type="SAM" id="MobiDB-lite"/>
    </source>
</evidence>
<evidence type="ECO:0000313" key="2">
    <source>
        <dbReference type="EMBL" id="MBM9508495.1"/>
    </source>
</evidence>
<feature type="compositionally biased region" description="Basic and acidic residues" evidence="1">
    <location>
        <begin position="18"/>
        <end position="34"/>
    </location>
</feature>